<dbReference type="AlphaFoldDB" id="A0A447D023"/>
<gene>
    <name evidence="2" type="ORF">RHODGE_RHODGE_04447</name>
</gene>
<dbReference type="PANTHER" id="PTHR47708">
    <property type="match status" value="1"/>
</dbReference>
<comment type="caution">
    <text evidence="2">The sequence shown here is derived from an EMBL/GenBank/DDBJ whole genome shotgun (WGS) entry which is preliminary data.</text>
</comment>
<dbReference type="Pfam" id="PF23544">
    <property type="entry name" value="AtuA_ferredoxin"/>
    <property type="match status" value="1"/>
</dbReference>
<keyword evidence="3" id="KW-1185">Reference proteome</keyword>
<organism evidence="2 3">
    <name type="scientific">Rhodoplanes serenus</name>
    <dbReference type="NCBI Taxonomy" id="200615"/>
    <lineage>
        <taxon>Bacteria</taxon>
        <taxon>Pseudomonadati</taxon>
        <taxon>Pseudomonadota</taxon>
        <taxon>Alphaproteobacteria</taxon>
        <taxon>Hyphomicrobiales</taxon>
        <taxon>Nitrobacteraceae</taxon>
        <taxon>Rhodoplanes</taxon>
    </lineage>
</organism>
<feature type="domain" description="AtuA-like ferredoxin-fold" evidence="1">
    <location>
        <begin position="4"/>
        <end position="98"/>
    </location>
</feature>
<reference evidence="3" key="1">
    <citation type="submission" date="2018-10" db="EMBL/GenBank/DDBJ databases">
        <authorList>
            <person name="Peiro R."/>
            <person name="Begona"/>
            <person name="Cbmso G."/>
            <person name="Lopez M."/>
            <person name="Gonzalez S."/>
            <person name="Sacristan E."/>
            <person name="Castillo E."/>
        </authorList>
    </citation>
    <scope>NUCLEOTIDE SEQUENCE [LARGE SCALE GENOMIC DNA]</scope>
</reference>
<dbReference type="Proteomes" id="UP000289200">
    <property type="component" value="Unassembled WGS sequence"/>
</dbReference>
<dbReference type="InterPro" id="IPR056362">
    <property type="entry name" value="AtuA-like_ferredoxin_dom"/>
</dbReference>
<name>A0A447D023_9BRAD</name>
<sequence>MQLLRDIAYVRSGDKGDVVSVGVIARTPADYPVLRASLTPERIKALFGDWVRGAVEIYPMDNIEAVVVVMRRALGGGATRTLRLDQTGKAMGNGLLRLPAVAPGMAGTAGPGAGAKGVADAGVGAS</sequence>
<dbReference type="RefSeq" id="WP_207211592.1">
    <property type="nucleotide sequence ID" value="NZ_UWOC01000192.1"/>
</dbReference>
<protein>
    <recommendedName>
        <fullName evidence="1">AtuA-like ferredoxin-fold domain-containing protein</fullName>
    </recommendedName>
</protein>
<dbReference type="EMBL" id="UWOC01000192">
    <property type="protein sequence ID" value="VCU10882.1"/>
    <property type="molecule type" value="Genomic_DNA"/>
</dbReference>
<proteinExistence type="predicted"/>
<dbReference type="PANTHER" id="PTHR47708:SF2">
    <property type="entry name" value="SI:CH73-132F6.5"/>
    <property type="match status" value="1"/>
</dbReference>
<evidence type="ECO:0000313" key="2">
    <source>
        <dbReference type="EMBL" id="VCU10882.1"/>
    </source>
</evidence>
<accession>A0A447D023</accession>
<evidence type="ECO:0000313" key="3">
    <source>
        <dbReference type="Proteomes" id="UP000289200"/>
    </source>
</evidence>
<evidence type="ECO:0000259" key="1">
    <source>
        <dbReference type="Pfam" id="PF23544"/>
    </source>
</evidence>